<dbReference type="OrthoDB" id="419711at2759"/>
<comment type="caution">
    <text evidence="2">The sequence shown here is derived from an EMBL/GenBank/DDBJ whole genome shotgun (WGS) entry which is preliminary data.</text>
</comment>
<dbReference type="InterPro" id="IPR049352">
    <property type="entry name" value="Rost"/>
</dbReference>
<name>A0A9Q1BYN4_HOLLE</name>
<feature type="transmembrane region" description="Helical" evidence="1">
    <location>
        <begin position="177"/>
        <end position="198"/>
    </location>
</feature>
<sequence length="294" mass="33980">MGFLRCASCEDFWFKGVDVNLFSQFQWNVPCQPLSFLIYRLVFALYQIGWNIAIITVWGDPRFYRPVDSKAKWPIYASNWALMFFSLYCFTALITAISLAKRNGGVQATEAIEMEPSKTGKGDVDLDPEEQMKPVSLPWFVKVTWFLQVTSYSVTLFVSVAYWLIDFDPEVEHASIFTIHTHAISSVLVLLDMALVATPCRWTHFFFGTIFGLSYFVFTFVYYVLGGYNPYGEKFIYQSMVDWEDKPVVSLVAAILVSFLVAPLFHLFFFGIYKLKIFIHSRTQQHVRKSNFSN</sequence>
<accession>A0A9Q1BYN4</accession>
<evidence type="ECO:0000313" key="2">
    <source>
        <dbReference type="EMBL" id="KAJ8034896.1"/>
    </source>
</evidence>
<dbReference type="PANTHER" id="PTHR12242">
    <property type="entry name" value="OS02G0130600 PROTEIN-RELATED"/>
    <property type="match status" value="1"/>
</dbReference>
<dbReference type="Proteomes" id="UP001152320">
    <property type="component" value="Chromosome 10"/>
</dbReference>
<keyword evidence="3" id="KW-1185">Reference proteome</keyword>
<gene>
    <name evidence="2" type="ORF">HOLleu_21917</name>
</gene>
<protein>
    <submittedName>
        <fullName evidence="2">Protein rolling stone</fullName>
    </submittedName>
</protein>
<feature type="transmembrane region" description="Helical" evidence="1">
    <location>
        <begin position="143"/>
        <end position="165"/>
    </location>
</feature>
<evidence type="ECO:0000256" key="1">
    <source>
        <dbReference type="SAM" id="Phobius"/>
    </source>
</evidence>
<feature type="transmembrane region" description="Helical" evidence="1">
    <location>
        <begin position="248"/>
        <end position="273"/>
    </location>
</feature>
<dbReference type="EMBL" id="JAIZAY010000010">
    <property type="protein sequence ID" value="KAJ8034896.1"/>
    <property type="molecule type" value="Genomic_DNA"/>
</dbReference>
<dbReference type="AlphaFoldDB" id="A0A9Q1BYN4"/>
<feature type="transmembrane region" description="Helical" evidence="1">
    <location>
        <begin position="205"/>
        <end position="228"/>
    </location>
</feature>
<dbReference type="GO" id="GO:0016020">
    <property type="term" value="C:membrane"/>
    <property type="evidence" value="ECO:0007669"/>
    <property type="project" value="TreeGrafter"/>
</dbReference>
<keyword evidence="1" id="KW-1133">Transmembrane helix</keyword>
<dbReference type="PANTHER" id="PTHR12242:SF1">
    <property type="entry name" value="MYND-TYPE DOMAIN-CONTAINING PROTEIN"/>
    <property type="match status" value="1"/>
</dbReference>
<organism evidence="2 3">
    <name type="scientific">Holothuria leucospilota</name>
    <name type="common">Black long sea cucumber</name>
    <name type="synonym">Mertensiothuria leucospilota</name>
    <dbReference type="NCBI Taxonomy" id="206669"/>
    <lineage>
        <taxon>Eukaryota</taxon>
        <taxon>Metazoa</taxon>
        <taxon>Echinodermata</taxon>
        <taxon>Eleutherozoa</taxon>
        <taxon>Echinozoa</taxon>
        <taxon>Holothuroidea</taxon>
        <taxon>Aspidochirotacea</taxon>
        <taxon>Aspidochirotida</taxon>
        <taxon>Holothuriidae</taxon>
        <taxon>Holothuria</taxon>
    </lineage>
</organism>
<feature type="transmembrane region" description="Helical" evidence="1">
    <location>
        <begin position="79"/>
        <end position="100"/>
    </location>
</feature>
<proteinExistence type="predicted"/>
<evidence type="ECO:0000313" key="3">
    <source>
        <dbReference type="Proteomes" id="UP001152320"/>
    </source>
</evidence>
<keyword evidence="1" id="KW-0472">Membrane</keyword>
<keyword evidence="1" id="KW-0812">Transmembrane</keyword>
<feature type="transmembrane region" description="Helical" evidence="1">
    <location>
        <begin position="37"/>
        <end position="59"/>
    </location>
</feature>
<reference evidence="2" key="1">
    <citation type="submission" date="2021-10" db="EMBL/GenBank/DDBJ databases">
        <title>Tropical sea cucumber genome reveals ecological adaptation and Cuvierian tubules defense mechanism.</title>
        <authorList>
            <person name="Chen T."/>
        </authorList>
    </citation>
    <scope>NUCLEOTIDE SEQUENCE</scope>
    <source>
        <strain evidence="2">Nanhai2018</strain>
        <tissue evidence="2">Muscle</tissue>
    </source>
</reference>
<dbReference type="Pfam" id="PF21534">
    <property type="entry name" value="Rost"/>
    <property type="match status" value="1"/>
</dbReference>